<name>A0A2A9MCV5_BESBE</name>
<dbReference type="Proteomes" id="UP000224006">
    <property type="component" value="Chromosome VII"/>
</dbReference>
<dbReference type="KEGG" id="bbes:BESB_077200"/>
<feature type="region of interest" description="Disordered" evidence="1">
    <location>
        <begin position="108"/>
        <end position="128"/>
    </location>
</feature>
<feature type="region of interest" description="Disordered" evidence="1">
    <location>
        <begin position="1"/>
        <end position="45"/>
    </location>
</feature>
<comment type="caution">
    <text evidence="2">The sequence shown here is derived from an EMBL/GenBank/DDBJ whole genome shotgun (WGS) entry which is preliminary data.</text>
</comment>
<feature type="compositionally biased region" description="Basic and acidic residues" evidence="1">
    <location>
        <begin position="836"/>
        <end position="847"/>
    </location>
</feature>
<feature type="region of interest" description="Disordered" evidence="1">
    <location>
        <begin position="358"/>
        <end position="431"/>
    </location>
</feature>
<dbReference type="RefSeq" id="XP_029217512.1">
    <property type="nucleotide sequence ID" value="XM_029366081.1"/>
</dbReference>
<dbReference type="AlphaFoldDB" id="A0A2A9MCV5"/>
<feature type="region of interest" description="Disordered" evidence="1">
    <location>
        <begin position="1140"/>
        <end position="1200"/>
    </location>
</feature>
<evidence type="ECO:0000313" key="2">
    <source>
        <dbReference type="EMBL" id="PFH33503.1"/>
    </source>
</evidence>
<dbReference type="GeneID" id="40312646"/>
<sequence length="1238" mass="129818">MMPRQHEPQRHYPSSFSSHRLVAPSRSLSPRPSPSLSVSPPEVDPLQPPASHYAFCSSFSPSLTCSTFLSASSSSFAPSSSSLFAFHASPSPPSSPFLPYQPSPSINPLGLSPASPSPPGRPCRSSLSLPRPFHIWPSAASQFASPSSSPNPAQFSPPPVASPFRTSPSPPSSPFLSPWGRPACDLPRTEERFASPSLSRYDAPPLSLSRSGSCSLEAAVSMREETRARVGARRLRQREHDARGGVSCARSKHFEWNRSSRARSLQFYAGRPGTRCEAEETPADEGSHSAEASRRRRQEDDHIWRIGDADACAWEPSSPTVAVRKGACLSRSRVDVAGTRPLSAAGLASARVCKDLQSFPEIENSHQREAGRPQKRRDTRGASPGHARLSSQVYVHGSPQAAAGRRRRPGTPTNIHARFVDGCSSRGVPSAPVYRDEETAHQAEHLEEDAGGELLVMHQEKERPVWMESLLSSEPSAPERPQANRREPRGRFLAAASSAPSLCSSFASSAPCTCASVAPVSHHHLLKGVSAPCISPDQTTTCSSSSLDPLSSLSCSSFSFVSAYSAASSGCRCRRGSPSEQLCGGAPSPHGSACASPCPYSSAFLSSPPSLQSPCCISSSFQSLKPPSAQAACAVCLPSLASSRHGYAVPERGRAVAASPCCAATPPFLSASLPASTSAAQAVCASASSALSFSFAASPSCAATATDASAAVPSALSFSFSSSVCLAAAVSPPVAEEPNQRESASGCGVPPQASSLSLPSVRARNPSSETAVSSCGFPLARGVDGVSRDAENDDLQAQLDRIQQKAAVSKKRDRVVPSDGQPEAGQDGEEEGGVQEGERESECRQRGIVKREDAIHVAGREARPSLLASCVVPVEQVEALAAVAKVEARGSHVVFCEEGSESCEVGGACHMNERKAKAAQTRAHAEKPKDEASPFFLQSDRSRALLARRTTSASAETSEGKSLCSESESEPDSAETEDESLSEEELELEGFCLSELLGRGAAGKRRWKKLARQGERRDSFSRCSFLSSENELSFSLSSSSPCLSLASSPPCSPSSALANTAAAETAAASRSPPAPSAADLLAAHARAASPRRRRKAGAAGVPASVRRTLAVRRELRDAALQGSLRLLQTLSLAPCAREKEFPGGEGGGTESACGKTGGEGARRSAEAAADGELSAAQARPGEQETENRGHGDGAASPGEVDRAWIQATVDFWEVAEAEAVLSALSARQNARRAPPAVK</sequence>
<feature type="compositionally biased region" description="Basic and acidic residues" evidence="1">
    <location>
        <begin position="1"/>
        <end position="10"/>
    </location>
</feature>
<feature type="region of interest" description="Disordered" evidence="1">
    <location>
        <begin position="736"/>
        <end position="774"/>
    </location>
</feature>
<feature type="compositionally biased region" description="Basic and acidic residues" evidence="1">
    <location>
        <begin position="1181"/>
        <end position="1191"/>
    </location>
</feature>
<evidence type="ECO:0000313" key="3">
    <source>
        <dbReference type="Proteomes" id="UP000224006"/>
    </source>
</evidence>
<feature type="compositionally biased region" description="Basic and acidic residues" evidence="1">
    <location>
        <begin position="285"/>
        <end position="301"/>
    </location>
</feature>
<feature type="compositionally biased region" description="Low complexity" evidence="1">
    <location>
        <begin position="1166"/>
        <end position="1178"/>
    </location>
</feature>
<feature type="compositionally biased region" description="Acidic residues" evidence="1">
    <location>
        <begin position="967"/>
        <end position="983"/>
    </location>
</feature>
<gene>
    <name evidence="2" type="ORF">BESB_077200</name>
</gene>
<feature type="region of interest" description="Disordered" evidence="1">
    <location>
        <begin position="947"/>
        <end position="983"/>
    </location>
</feature>
<feature type="region of interest" description="Disordered" evidence="1">
    <location>
        <begin position="803"/>
        <end position="847"/>
    </location>
</feature>
<feature type="compositionally biased region" description="Low complexity" evidence="1">
    <location>
        <begin position="141"/>
        <end position="154"/>
    </location>
</feature>
<dbReference type="VEuPathDB" id="ToxoDB:BESB_077200"/>
<protein>
    <submittedName>
        <fullName evidence="2">Uncharacterized protein</fullName>
    </submittedName>
</protein>
<organism evidence="2 3">
    <name type="scientific">Besnoitia besnoiti</name>
    <name type="common">Apicomplexan protozoan</name>
    <dbReference type="NCBI Taxonomy" id="94643"/>
    <lineage>
        <taxon>Eukaryota</taxon>
        <taxon>Sar</taxon>
        <taxon>Alveolata</taxon>
        <taxon>Apicomplexa</taxon>
        <taxon>Conoidasida</taxon>
        <taxon>Coccidia</taxon>
        <taxon>Eucoccidiorida</taxon>
        <taxon>Eimeriorina</taxon>
        <taxon>Sarcocystidae</taxon>
        <taxon>Besnoitia</taxon>
    </lineage>
</organism>
<reference evidence="2 3" key="1">
    <citation type="submission" date="2017-09" db="EMBL/GenBank/DDBJ databases">
        <title>Genome sequencing of Besnoitia besnoiti strain Bb-Ger1.</title>
        <authorList>
            <person name="Schares G."/>
            <person name="Venepally P."/>
            <person name="Lorenzi H.A."/>
        </authorList>
    </citation>
    <scope>NUCLEOTIDE SEQUENCE [LARGE SCALE GENOMIC DNA]</scope>
    <source>
        <strain evidence="2 3">Bb-Ger1</strain>
    </source>
</reference>
<feature type="compositionally biased region" description="Basic and acidic residues" evidence="1">
    <location>
        <begin position="363"/>
        <end position="372"/>
    </location>
</feature>
<proteinExistence type="predicted"/>
<keyword evidence="3" id="KW-1185">Reference proteome</keyword>
<dbReference type="EMBL" id="NWUJ01000008">
    <property type="protein sequence ID" value="PFH33503.1"/>
    <property type="molecule type" value="Genomic_DNA"/>
</dbReference>
<evidence type="ECO:0000256" key="1">
    <source>
        <dbReference type="SAM" id="MobiDB-lite"/>
    </source>
</evidence>
<accession>A0A2A9MCV5</accession>
<feature type="region of interest" description="Disordered" evidence="1">
    <location>
        <begin position="273"/>
        <end position="301"/>
    </location>
</feature>
<feature type="compositionally biased region" description="Gly residues" evidence="1">
    <location>
        <begin position="1143"/>
        <end position="1159"/>
    </location>
</feature>
<feature type="compositionally biased region" description="Low complexity" evidence="1">
    <location>
        <begin position="20"/>
        <end position="41"/>
    </location>
</feature>
<feature type="region of interest" description="Disordered" evidence="1">
    <location>
        <begin position="141"/>
        <end position="213"/>
    </location>
</feature>